<proteinExistence type="predicted"/>
<protein>
    <submittedName>
        <fullName evidence="1">Uncharacterized protein</fullName>
    </submittedName>
</protein>
<dbReference type="Proteomes" id="UP000596660">
    <property type="component" value="Unplaced"/>
</dbReference>
<dbReference type="EnsemblPlants" id="AUR62021830-RA">
    <property type="protein sequence ID" value="AUR62021830-RA:cds"/>
    <property type="gene ID" value="AUR62021830"/>
</dbReference>
<organism evidence="1 2">
    <name type="scientific">Chenopodium quinoa</name>
    <name type="common">Quinoa</name>
    <dbReference type="NCBI Taxonomy" id="63459"/>
    <lineage>
        <taxon>Eukaryota</taxon>
        <taxon>Viridiplantae</taxon>
        <taxon>Streptophyta</taxon>
        <taxon>Embryophyta</taxon>
        <taxon>Tracheophyta</taxon>
        <taxon>Spermatophyta</taxon>
        <taxon>Magnoliopsida</taxon>
        <taxon>eudicotyledons</taxon>
        <taxon>Gunneridae</taxon>
        <taxon>Pentapetalae</taxon>
        <taxon>Caryophyllales</taxon>
        <taxon>Chenopodiaceae</taxon>
        <taxon>Chenopodioideae</taxon>
        <taxon>Atripliceae</taxon>
        <taxon>Chenopodium</taxon>
    </lineage>
</organism>
<reference evidence="1" key="1">
    <citation type="journal article" date="2017" name="Nature">
        <title>The genome of Chenopodium quinoa.</title>
        <authorList>
            <person name="Jarvis D.E."/>
            <person name="Ho Y.S."/>
            <person name="Lightfoot D.J."/>
            <person name="Schmoeckel S.M."/>
            <person name="Li B."/>
            <person name="Borm T.J.A."/>
            <person name="Ohyanagi H."/>
            <person name="Mineta K."/>
            <person name="Michell C.T."/>
            <person name="Saber N."/>
            <person name="Kharbatia N.M."/>
            <person name="Rupper R.R."/>
            <person name="Sharp A.R."/>
            <person name="Dally N."/>
            <person name="Boughton B.A."/>
            <person name="Woo Y.H."/>
            <person name="Gao G."/>
            <person name="Schijlen E.G.W.M."/>
            <person name="Guo X."/>
            <person name="Momin A.A."/>
            <person name="Negrao S."/>
            <person name="Al-Babili S."/>
            <person name="Gehring C."/>
            <person name="Roessner U."/>
            <person name="Jung C."/>
            <person name="Murphy K."/>
            <person name="Arold S.T."/>
            <person name="Gojobori T."/>
            <person name="van der Linden C.G."/>
            <person name="van Loo E.N."/>
            <person name="Jellen E.N."/>
            <person name="Maughan P.J."/>
            <person name="Tester M."/>
        </authorList>
    </citation>
    <scope>NUCLEOTIDE SEQUENCE [LARGE SCALE GENOMIC DNA]</scope>
    <source>
        <strain evidence="1">cv. PI 614886</strain>
    </source>
</reference>
<evidence type="ECO:0000313" key="1">
    <source>
        <dbReference type="EnsemblPlants" id="AUR62021830-RA:cds"/>
    </source>
</evidence>
<name>A0A803M1J8_CHEQI</name>
<dbReference type="Gramene" id="AUR62021830-RA">
    <property type="protein sequence ID" value="AUR62021830-RA:cds"/>
    <property type="gene ID" value="AUR62021830"/>
</dbReference>
<reference evidence="1" key="2">
    <citation type="submission" date="2021-03" db="UniProtKB">
        <authorList>
            <consortium name="EnsemblPlants"/>
        </authorList>
    </citation>
    <scope>IDENTIFICATION</scope>
</reference>
<keyword evidence="2" id="KW-1185">Reference proteome</keyword>
<accession>A0A803M1J8</accession>
<dbReference type="AlphaFoldDB" id="A0A803M1J8"/>
<sequence>MSFIHIYKHLALLNLVNDVIGEDVHLSNGSDVDLNNILLLLFHVTDLGCRNFIWVGCEEPVFCFY</sequence>
<evidence type="ECO:0000313" key="2">
    <source>
        <dbReference type="Proteomes" id="UP000596660"/>
    </source>
</evidence>